<proteinExistence type="predicted"/>
<evidence type="ECO:0000313" key="1">
    <source>
        <dbReference type="EMBL" id="MEN0581528.1"/>
    </source>
</evidence>
<comment type="caution">
    <text evidence="1">The sequence shown here is derived from an EMBL/GenBank/DDBJ whole genome shotgun (WGS) entry which is preliminary data.</text>
</comment>
<reference evidence="1 2" key="1">
    <citation type="submission" date="2024-02" db="EMBL/GenBank/DDBJ databases">
        <title>Whole genome of MDR Enterobacteriaceae from southern Thailand.</title>
        <authorList>
            <person name="Surachat K."/>
        </authorList>
    </citation>
    <scope>NUCLEOTIDE SEQUENCE [LARGE SCALE GENOMIC DNA]</scope>
    <source>
        <strain evidence="1 2">PSU_29</strain>
    </source>
</reference>
<organism evidence="1 2">
    <name type="scientific">Phytobacter palmae</name>
    <dbReference type="NCBI Taxonomy" id="1855371"/>
    <lineage>
        <taxon>Bacteria</taxon>
        <taxon>Pseudomonadati</taxon>
        <taxon>Pseudomonadota</taxon>
        <taxon>Gammaproteobacteria</taxon>
        <taxon>Enterobacterales</taxon>
        <taxon>Enterobacteriaceae</taxon>
        <taxon>Phytobacter</taxon>
    </lineage>
</organism>
<accession>A0ABU9VAB8</accession>
<sequence>MTGSTYEVTFIANYPDGDRYPLKYEVDASGVEQAIELATAKAAPLHISKENLTIMSVVPYLCPLATETTNRDDLLKPCPFCGNPHVSLVETLREFDGESTWFVNCGCCNASQLPDCKEGAIRNWNQRNEPEVCRGE</sequence>
<dbReference type="RefSeq" id="WP_249572940.1">
    <property type="nucleotide sequence ID" value="NZ_JBCIVJ010000023.1"/>
</dbReference>
<dbReference type="Proteomes" id="UP001411173">
    <property type="component" value="Unassembled WGS sequence"/>
</dbReference>
<gene>
    <name evidence="1" type="ORF">AAIG39_21350</name>
</gene>
<evidence type="ECO:0000313" key="2">
    <source>
        <dbReference type="Proteomes" id="UP001411173"/>
    </source>
</evidence>
<dbReference type="EMBL" id="JBCIVJ010000023">
    <property type="protein sequence ID" value="MEN0581528.1"/>
    <property type="molecule type" value="Genomic_DNA"/>
</dbReference>
<dbReference type="Pfam" id="PF14354">
    <property type="entry name" value="Lar_restr_allev"/>
    <property type="match status" value="1"/>
</dbReference>
<name>A0ABU9VAB8_9ENTR</name>
<protein>
    <submittedName>
        <fullName evidence="1">Lar family restriction alleviation protein</fullName>
    </submittedName>
</protein>
<keyword evidence="2" id="KW-1185">Reference proteome</keyword>